<proteinExistence type="predicted"/>
<protein>
    <submittedName>
        <fullName evidence="2">TonB-dependent receptor</fullName>
    </submittedName>
</protein>
<dbReference type="PATRIC" id="fig|1391654.3.peg.9677"/>
<name>A0A0K1QAX5_9BACT</name>
<dbReference type="Gene3D" id="1.25.40.10">
    <property type="entry name" value="Tetratricopeptide repeat domain"/>
    <property type="match status" value="1"/>
</dbReference>
<feature type="domain" description="PEGA" evidence="1">
    <location>
        <begin position="222"/>
        <end position="287"/>
    </location>
</feature>
<dbReference type="KEGG" id="llu:AKJ09_09552"/>
<dbReference type="RefSeq" id="WP_146653744.1">
    <property type="nucleotide sequence ID" value="NZ_CP012333.1"/>
</dbReference>
<keyword evidence="2" id="KW-0675">Receptor</keyword>
<dbReference type="InterPro" id="IPR013229">
    <property type="entry name" value="PEGA"/>
</dbReference>
<dbReference type="InterPro" id="IPR011990">
    <property type="entry name" value="TPR-like_helical_dom_sf"/>
</dbReference>
<dbReference type="SUPFAM" id="SSF48452">
    <property type="entry name" value="TPR-like"/>
    <property type="match status" value="1"/>
</dbReference>
<dbReference type="STRING" id="1391654.AKJ09_09552"/>
<evidence type="ECO:0000313" key="2">
    <source>
        <dbReference type="EMBL" id="AKV02889.1"/>
    </source>
</evidence>
<dbReference type="OrthoDB" id="5516671at2"/>
<reference evidence="2 3" key="1">
    <citation type="submission" date="2015-08" db="EMBL/GenBank/DDBJ databases">
        <authorList>
            <person name="Babu N.S."/>
            <person name="Beckwith C.J."/>
            <person name="Beseler K.G."/>
            <person name="Brison A."/>
            <person name="Carone J.V."/>
            <person name="Caskin T.P."/>
            <person name="Diamond M."/>
            <person name="Durham M.E."/>
            <person name="Foxe J.M."/>
            <person name="Go M."/>
            <person name="Henderson B.A."/>
            <person name="Jones I.B."/>
            <person name="McGettigan J.A."/>
            <person name="Micheletti S.J."/>
            <person name="Nasrallah M.E."/>
            <person name="Ortiz D."/>
            <person name="Piller C.R."/>
            <person name="Privatt S.R."/>
            <person name="Schneider S.L."/>
            <person name="Sharp S."/>
            <person name="Smith T.C."/>
            <person name="Stanton J.D."/>
            <person name="Ullery H.E."/>
            <person name="Wilson R.J."/>
            <person name="Serrano M.G."/>
            <person name="Buck G."/>
            <person name="Lee V."/>
            <person name="Wang Y."/>
            <person name="Carvalho R."/>
            <person name="Voegtly L."/>
            <person name="Shi R."/>
            <person name="Duckworth R."/>
            <person name="Johnson A."/>
            <person name="Loviza R."/>
            <person name="Walstead R."/>
            <person name="Shah Z."/>
            <person name="Kiflezghi M."/>
            <person name="Wade K."/>
            <person name="Ball S.L."/>
            <person name="Bradley K.W."/>
            <person name="Asai D.J."/>
            <person name="Bowman C.A."/>
            <person name="Russell D.A."/>
            <person name="Pope W.H."/>
            <person name="Jacobs-Sera D."/>
            <person name="Hendrix R.W."/>
            <person name="Hatfull G.F."/>
        </authorList>
    </citation>
    <scope>NUCLEOTIDE SEQUENCE [LARGE SCALE GENOMIC DNA]</scope>
    <source>
        <strain evidence="2 3">DSM 27648</strain>
    </source>
</reference>
<dbReference type="Pfam" id="PF08308">
    <property type="entry name" value="PEGA"/>
    <property type="match status" value="1"/>
</dbReference>
<evidence type="ECO:0000259" key="1">
    <source>
        <dbReference type="Pfam" id="PF08308"/>
    </source>
</evidence>
<accession>A0A0K1QAX5</accession>
<sequence length="338" mass="36587">MSWRPPSLLVLGFMGVFAALVVTTPAVSRADEPDLTEARDQFKRGAELAKDAQWAAALAAFERSAKLKPHAWTTYNIGVCERALGQYVRARKTFTRALEQRGKDGELPDSTALDIQKFQGEIGALVATLDITIEPSDARIAVDGQPLEVVSRDGERPVALAGTLAAGTGRQVPAADFRVLLDPGHHVFVIAREGFSDAVHAEDVRPGDRRALHLSLDRLPATLHVAADRTNAVVTVDDLDVGVAPVTLLRPAGKHRVLVRRAGFLPYETDAVVRPGQRVELVANLREDKPSLLSRWWFWTAAGVVVTGAALTTYALTRPEPERPAVNGGGLDWTVRAP</sequence>
<dbReference type="EMBL" id="CP012333">
    <property type="protein sequence ID" value="AKV02889.1"/>
    <property type="molecule type" value="Genomic_DNA"/>
</dbReference>
<keyword evidence="3" id="KW-1185">Reference proteome</keyword>
<dbReference type="Proteomes" id="UP000064967">
    <property type="component" value="Chromosome"/>
</dbReference>
<organism evidence="2 3">
    <name type="scientific">Labilithrix luteola</name>
    <dbReference type="NCBI Taxonomy" id="1391654"/>
    <lineage>
        <taxon>Bacteria</taxon>
        <taxon>Pseudomonadati</taxon>
        <taxon>Myxococcota</taxon>
        <taxon>Polyangia</taxon>
        <taxon>Polyangiales</taxon>
        <taxon>Labilitrichaceae</taxon>
        <taxon>Labilithrix</taxon>
    </lineage>
</organism>
<evidence type="ECO:0000313" key="3">
    <source>
        <dbReference type="Proteomes" id="UP000064967"/>
    </source>
</evidence>
<dbReference type="AlphaFoldDB" id="A0A0K1QAX5"/>
<gene>
    <name evidence="2" type="ORF">AKJ09_09552</name>
</gene>